<dbReference type="GO" id="GO:0030431">
    <property type="term" value="P:sleep"/>
    <property type="evidence" value="ECO:0007669"/>
    <property type="project" value="InterPro"/>
</dbReference>
<keyword evidence="2" id="KW-0336">GPI-anchor</keyword>
<dbReference type="OrthoDB" id="75169at2759"/>
<evidence type="ECO:0000256" key="6">
    <source>
        <dbReference type="ARBA" id="ARBA00023136"/>
    </source>
</evidence>
<dbReference type="CDD" id="cd23593">
    <property type="entry name" value="TFP_LU_ECD_Twit"/>
    <property type="match status" value="1"/>
</dbReference>
<gene>
    <name evidence="11" type="ORF">FF38_14351</name>
</gene>
<feature type="transmembrane region" description="Helical" evidence="9">
    <location>
        <begin position="136"/>
        <end position="153"/>
    </location>
</feature>
<reference evidence="11 12" key="1">
    <citation type="journal article" date="2015" name="Nat. Commun.">
        <title>Lucilia cuprina genome unlocks parasitic fly biology to underpin future interventions.</title>
        <authorList>
            <person name="Anstead C.A."/>
            <person name="Korhonen P.K."/>
            <person name="Young N.D."/>
            <person name="Hall R.S."/>
            <person name="Jex A.R."/>
            <person name="Murali S.C."/>
            <person name="Hughes D.S."/>
            <person name="Lee S.F."/>
            <person name="Perry T."/>
            <person name="Stroehlein A.J."/>
            <person name="Ansell B.R."/>
            <person name="Breugelmans B."/>
            <person name="Hofmann A."/>
            <person name="Qu J."/>
            <person name="Dugan S."/>
            <person name="Lee S.L."/>
            <person name="Chao H."/>
            <person name="Dinh H."/>
            <person name="Han Y."/>
            <person name="Doddapaneni H.V."/>
            <person name="Worley K.C."/>
            <person name="Muzny D.M."/>
            <person name="Ioannidis P."/>
            <person name="Waterhouse R.M."/>
            <person name="Zdobnov E.M."/>
            <person name="James P.J."/>
            <person name="Bagnall N.H."/>
            <person name="Kotze A.C."/>
            <person name="Gibbs R.A."/>
            <person name="Richards S."/>
            <person name="Batterham P."/>
            <person name="Gasser R.B."/>
        </authorList>
    </citation>
    <scope>NUCLEOTIDE SEQUENCE [LARGE SCALE GENOMIC DNA]</scope>
    <source>
        <strain evidence="11 12">LS</strain>
        <tissue evidence="11">Full body</tissue>
    </source>
</reference>
<evidence type="ECO:0000256" key="3">
    <source>
        <dbReference type="ARBA" id="ARBA00022692"/>
    </source>
</evidence>
<accession>A0A0L0CI87</accession>
<evidence type="ECO:0000256" key="1">
    <source>
        <dbReference type="ARBA" id="ARBA00004589"/>
    </source>
</evidence>
<evidence type="ECO:0000256" key="8">
    <source>
        <dbReference type="ARBA" id="ARBA00023288"/>
    </source>
</evidence>
<evidence type="ECO:0000256" key="9">
    <source>
        <dbReference type="SAM" id="Phobius"/>
    </source>
</evidence>
<evidence type="ECO:0000256" key="10">
    <source>
        <dbReference type="SAM" id="SignalP"/>
    </source>
</evidence>
<dbReference type="AlphaFoldDB" id="A0A0L0CI87"/>
<dbReference type="PANTHER" id="PTHR33562">
    <property type="entry name" value="ATILLA, ISOFORM B-RELATED-RELATED"/>
    <property type="match status" value="1"/>
</dbReference>
<keyword evidence="4 10" id="KW-0732">Signal</keyword>
<keyword evidence="6 9" id="KW-0472">Membrane</keyword>
<evidence type="ECO:0000256" key="4">
    <source>
        <dbReference type="ARBA" id="ARBA00022729"/>
    </source>
</evidence>
<dbReference type="EMBL" id="JRES01000438">
    <property type="protein sequence ID" value="KNC31209.1"/>
    <property type="molecule type" value="Genomic_DNA"/>
</dbReference>
<keyword evidence="8" id="KW-0449">Lipoprotein</keyword>
<comment type="caution">
    <text evidence="11">The sequence shown here is derived from an EMBL/GenBank/DDBJ whole genome shotgun (WGS) entry which is preliminary data.</text>
</comment>
<evidence type="ECO:0000313" key="11">
    <source>
        <dbReference type="EMBL" id="KNC31209.1"/>
    </source>
</evidence>
<evidence type="ECO:0008006" key="13">
    <source>
        <dbReference type="Google" id="ProtNLM"/>
    </source>
</evidence>
<keyword evidence="12" id="KW-1185">Reference proteome</keyword>
<dbReference type="PANTHER" id="PTHR33562:SF30">
    <property type="entry name" value="LD40063P"/>
    <property type="match status" value="1"/>
</dbReference>
<feature type="chain" id="PRO_5005536372" description="Protein sleepless" evidence="10">
    <location>
        <begin position="20"/>
        <end position="158"/>
    </location>
</feature>
<evidence type="ECO:0000256" key="5">
    <source>
        <dbReference type="ARBA" id="ARBA00022989"/>
    </source>
</evidence>
<evidence type="ECO:0000313" key="12">
    <source>
        <dbReference type="Proteomes" id="UP000037069"/>
    </source>
</evidence>
<proteinExistence type="predicted"/>
<dbReference type="GO" id="GO:0032222">
    <property type="term" value="P:regulation of synaptic transmission, cholinergic"/>
    <property type="evidence" value="ECO:0007669"/>
    <property type="project" value="InterPro"/>
</dbReference>
<keyword evidence="5 9" id="KW-1133">Transmembrane helix</keyword>
<keyword evidence="3 9" id="KW-0812">Transmembrane</keyword>
<dbReference type="Proteomes" id="UP000037069">
    <property type="component" value="Unassembled WGS sequence"/>
</dbReference>
<dbReference type="Pfam" id="PF17064">
    <property type="entry name" value="QVR"/>
    <property type="match status" value="1"/>
</dbReference>
<dbReference type="OMA" id="HHLQCWH"/>
<evidence type="ECO:0000256" key="7">
    <source>
        <dbReference type="ARBA" id="ARBA00023180"/>
    </source>
</evidence>
<feature type="signal peptide" evidence="10">
    <location>
        <begin position="1"/>
        <end position="19"/>
    </location>
</feature>
<sequence length="158" mass="18219">MKVMIISLVILTAVYKIKAAEPYLQCWHCSSDTHGSEDFCGNEFKESNIPDSLKERNISVMRSCNSTINSEHERAVCRKTIEEINGKQVVKRFCYYTNKSDTLDHCRNEPTEKNVNRVFCEDCLTDKCNNAFKFDISWSILFSATLLTLFLAIKTKRV</sequence>
<dbReference type="InterPro" id="IPR031424">
    <property type="entry name" value="QVR-like"/>
</dbReference>
<name>A0A0L0CI87_LUCCU</name>
<organism evidence="11 12">
    <name type="scientific">Lucilia cuprina</name>
    <name type="common">Green bottle fly</name>
    <name type="synonym">Australian sheep blowfly</name>
    <dbReference type="NCBI Taxonomy" id="7375"/>
    <lineage>
        <taxon>Eukaryota</taxon>
        <taxon>Metazoa</taxon>
        <taxon>Ecdysozoa</taxon>
        <taxon>Arthropoda</taxon>
        <taxon>Hexapoda</taxon>
        <taxon>Insecta</taxon>
        <taxon>Pterygota</taxon>
        <taxon>Neoptera</taxon>
        <taxon>Endopterygota</taxon>
        <taxon>Diptera</taxon>
        <taxon>Brachycera</taxon>
        <taxon>Muscomorpha</taxon>
        <taxon>Oestroidea</taxon>
        <taxon>Calliphoridae</taxon>
        <taxon>Luciliinae</taxon>
        <taxon>Lucilia</taxon>
    </lineage>
</organism>
<comment type="subcellular location">
    <subcellularLocation>
        <location evidence="1">Membrane</location>
        <topology evidence="1">Lipid-anchor</topology>
        <topology evidence="1">GPI-anchor</topology>
    </subcellularLocation>
</comment>
<dbReference type="InterPro" id="IPR050975">
    <property type="entry name" value="Sleep_regulator"/>
</dbReference>
<keyword evidence="7" id="KW-0325">Glycoprotein</keyword>
<evidence type="ECO:0000256" key="2">
    <source>
        <dbReference type="ARBA" id="ARBA00022622"/>
    </source>
</evidence>
<protein>
    <recommendedName>
        <fullName evidence="13">Protein sleepless</fullName>
    </recommendedName>
</protein>
<dbReference type="GO" id="GO:0098552">
    <property type="term" value="C:side of membrane"/>
    <property type="evidence" value="ECO:0007669"/>
    <property type="project" value="UniProtKB-KW"/>
</dbReference>